<evidence type="ECO:0000259" key="1">
    <source>
        <dbReference type="Pfam" id="PF01966"/>
    </source>
</evidence>
<organism evidence="2 3">
    <name type="scientific">Glycomyces algeriensis</name>
    <dbReference type="NCBI Taxonomy" id="256037"/>
    <lineage>
        <taxon>Bacteria</taxon>
        <taxon>Bacillati</taxon>
        <taxon>Actinomycetota</taxon>
        <taxon>Actinomycetes</taxon>
        <taxon>Glycomycetales</taxon>
        <taxon>Glycomycetaceae</taxon>
        <taxon>Glycomyces</taxon>
    </lineage>
</organism>
<keyword evidence="3" id="KW-1185">Reference proteome</keyword>
<proteinExistence type="predicted"/>
<dbReference type="EMBL" id="BSDT01000001">
    <property type="protein sequence ID" value="GLI40894.1"/>
    <property type="molecule type" value="Genomic_DNA"/>
</dbReference>
<dbReference type="RefSeq" id="WP_270118141.1">
    <property type="nucleotide sequence ID" value="NZ_BAAAOL010000016.1"/>
</dbReference>
<accession>A0A9W6G4J6</accession>
<dbReference type="SUPFAM" id="SSF109604">
    <property type="entry name" value="HD-domain/PDEase-like"/>
    <property type="match status" value="1"/>
</dbReference>
<evidence type="ECO:0000313" key="2">
    <source>
        <dbReference type="EMBL" id="GLI40894.1"/>
    </source>
</evidence>
<dbReference type="Proteomes" id="UP001144313">
    <property type="component" value="Unassembled WGS sequence"/>
</dbReference>
<sequence>MTTYDEAFETSRAALQEALPRRWAHVQAVGAKALAVGPKILPDPDADALAIAAILHDIGYAPSIVDTGFHPLDGARWLQRNGADPRIVNLVANHSCACLEADERDLRAELDEFPNEKTLTTDALLYCDMTTGPDGQDFEIEERLAEIKSRYGPEHLVFRFISRAEPSLIDGVRTVQRELGHQPM</sequence>
<reference evidence="2" key="1">
    <citation type="submission" date="2022-12" db="EMBL/GenBank/DDBJ databases">
        <title>Reference genome sequencing for broad-spectrum identification of bacterial and archaeal isolates by mass spectrometry.</title>
        <authorList>
            <person name="Sekiguchi Y."/>
            <person name="Tourlousse D.M."/>
        </authorList>
    </citation>
    <scope>NUCLEOTIDE SEQUENCE</scope>
    <source>
        <strain evidence="2">LLR39Z86</strain>
    </source>
</reference>
<gene>
    <name evidence="2" type="ORF">GALLR39Z86_07440</name>
</gene>
<protein>
    <submittedName>
        <fullName evidence="2">Metal-dependent phosphohydrolase, HD subdomain protein</fullName>
    </submittedName>
</protein>
<comment type="caution">
    <text evidence="2">The sequence shown here is derived from an EMBL/GenBank/DDBJ whole genome shotgun (WGS) entry which is preliminary data.</text>
</comment>
<feature type="domain" description="HD" evidence="1">
    <location>
        <begin position="23"/>
        <end position="101"/>
    </location>
</feature>
<name>A0A9W6G4J6_9ACTN</name>
<dbReference type="Gene3D" id="1.10.3210.10">
    <property type="entry name" value="Hypothetical protein af1432"/>
    <property type="match status" value="1"/>
</dbReference>
<dbReference type="Pfam" id="PF01966">
    <property type="entry name" value="HD"/>
    <property type="match status" value="1"/>
</dbReference>
<dbReference type="AlphaFoldDB" id="A0A9W6G4J6"/>
<evidence type="ECO:0000313" key="3">
    <source>
        <dbReference type="Proteomes" id="UP001144313"/>
    </source>
</evidence>
<dbReference type="InterPro" id="IPR006674">
    <property type="entry name" value="HD_domain"/>
</dbReference>